<gene>
    <name evidence="3" type="ORF">HUG10_06950</name>
</gene>
<keyword evidence="4" id="KW-1185">Reference proteome</keyword>
<sequence length="388" mass="41891">MTSDAKRRFVLALRSLDGPAFVDFVAALWTARGWRTIVEAPDRFEATDEAGRESSTLRVVGTGAATASFLARPNATDVVVTRGPVGRAAVHAVRLFRPDVGFEHVDASDLYERFAYAIGDADRRRLRERHLRAGAEHPTLGARISHGTERARGIPQSRRVRTTLSSRTLAAVAVLLLVVVGATTPLLVGPQFDRGSTSRIGDDVDGGGGAPTWTRTGTTTPTPIPAALDLPSACPPPPADAHPVLIRPGVVRTASTSGLEGWQVVLDGNLTDFDPNDERRSVFPPVRHFIVYESPSGRQYRLSVDRWRSPDRAMAQVQPGEKSGADAVLVWGSYVVTARASADDAPDLARSDVRQLLANLQQPSGVRLGYQCADALTTPAQRWSNRSR</sequence>
<reference evidence="3 4" key="1">
    <citation type="submission" date="2020-07" db="EMBL/GenBank/DDBJ databases">
        <title>Gai3-2, isolated from salt lake.</title>
        <authorList>
            <person name="Cui H."/>
            <person name="Shi X."/>
        </authorList>
    </citation>
    <scope>NUCLEOTIDE SEQUENCE [LARGE SCALE GENOMIC DNA]</scope>
    <source>
        <strain evidence="3 4">Gai3-2</strain>
    </source>
</reference>
<keyword evidence="2" id="KW-0472">Membrane</keyword>
<organism evidence="3 4">
    <name type="scientific">Halorarum halophilum</name>
    <dbReference type="NCBI Taxonomy" id="2743090"/>
    <lineage>
        <taxon>Archaea</taxon>
        <taxon>Methanobacteriati</taxon>
        <taxon>Methanobacteriota</taxon>
        <taxon>Stenosarchaea group</taxon>
        <taxon>Halobacteria</taxon>
        <taxon>Halobacteriales</taxon>
        <taxon>Haloferacaceae</taxon>
        <taxon>Halorarum</taxon>
    </lineage>
</organism>
<keyword evidence="2" id="KW-0812">Transmembrane</keyword>
<feature type="transmembrane region" description="Helical" evidence="2">
    <location>
        <begin position="168"/>
        <end position="188"/>
    </location>
</feature>
<evidence type="ECO:0000313" key="3">
    <source>
        <dbReference type="EMBL" id="QLG27300.1"/>
    </source>
</evidence>
<dbReference type="Proteomes" id="UP000509750">
    <property type="component" value="Chromosome"/>
</dbReference>
<dbReference type="RefSeq" id="WP_179168875.1">
    <property type="nucleotide sequence ID" value="NZ_CP058529.1"/>
</dbReference>
<accession>A0A7D5KUC4</accession>
<dbReference type="KEGG" id="halg:HUG10_06950"/>
<keyword evidence="2" id="KW-1133">Transmembrane helix</keyword>
<protein>
    <submittedName>
        <fullName evidence="3">Uncharacterized protein</fullName>
    </submittedName>
</protein>
<evidence type="ECO:0000256" key="2">
    <source>
        <dbReference type="SAM" id="Phobius"/>
    </source>
</evidence>
<dbReference type="AlphaFoldDB" id="A0A7D5KUC4"/>
<evidence type="ECO:0000313" key="4">
    <source>
        <dbReference type="Proteomes" id="UP000509750"/>
    </source>
</evidence>
<evidence type="ECO:0000256" key="1">
    <source>
        <dbReference type="SAM" id="MobiDB-lite"/>
    </source>
</evidence>
<feature type="region of interest" description="Disordered" evidence="1">
    <location>
        <begin position="198"/>
        <end position="220"/>
    </location>
</feature>
<name>A0A7D5KUC4_9EURY</name>
<dbReference type="GeneID" id="56028557"/>
<feature type="compositionally biased region" description="Low complexity" evidence="1">
    <location>
        <begin position="211"/>
        <end position="220"/>
    </location>
</feature>
<proteinExistence type="predicted"/>
<dbReference type="EMBL" id="CP058529">
    <property type="protein sequence ID" value="QLG27300.1"/>
    <property type="molecule type" value="Genomic_DNA"/>
</dbReference>
<dbReference type="OrthoDB" id="303006at2157"/>